<gene>
    <name evidence="1" type="ORF">RSSSTS7063_00044</name>
</gene>
<dbReference type="AlphaFoldDB" id="A0A564W479"/>
<name>A0A564W479_9FIRM</name>
<reference evidence="1 2" key="1">
    <citation type="submission" date="2019-07" db="EMBL/GenBank/DDBJ databases">
        <authorList>
            <person name="Hibberd C M."/>
            <person name="Gehrig L. J."/>
            <person name="Chang H.-W."/>
            <person name="Venkatesh S."/>
        </authorList>
    </citation>
    <scope>NUCLEOTIDE SEQUENCE [LARGE SCALE GENOMIC DNA]</scope>
    <source>
        <strain evidence="1">Blautia_luti_SSTS_Bg7063</strain>
    </source>
</reference>
<keyword evidence="2" id="KW-1185">Reference proteome</keyword>
<dbReference type="RefSeq" id="WP_243121709.1">
    <property type="nucleotide sequence ID" value="NZ_CABHNW010000106.1"/>
</dbReference>
<dbReference type="Pfam" id="PF13692">
    <property type="entry name" value="Glyco_trans_1_4"/>
    <property type="match status" value="1"/>
</dbReference>
<evidence type="ECO:0000313" key="1">
    <source>
        <dbReference type="EMBL" id="VUX39450.1"/>
    </source>
</evidence>
<dbReference type="EMBL" id="CABHNW010000106">
    <property type="protein sequence ID" value="VUX39450.1"/>
    <property type="molecule type" value="Genomic_DNA"/>
</dbReference>
<dbReference type="Proteomes" id="UP000408482">
    <property type="component" value="Unassembled WGS sequence"/>
</dbReference>
<sequence length="115" mass="13191">MLHIIGEVEDLAPWYYYADLVVEPIFEGDGMKTKTVEAMMFGKTILGSDEAFCGYEGLNNYLCNTAEEFIKRITDYKQNGVEKFNKEIRAIYLDRYSETAVLDTMKEAISKYVGD</sequence>
<organism evidence="1 2">
    <name type="scientific">Blautia luti</name>
    <dbReference type="NCBI Taxonomy" id="89014"/>
    <lineage>
        <taxon>Bacteria</taxon>
        <taxon>Bacillati</taxon>
        <taxon>Bacillota</taxon>
        <taxon>Clostridia</taxon>
        <taxon>Lachnospirales</taxon>
        <taxon>Lachnospiraceae</taxon>
        <taxon>Blautia</taxon>
    </lineage>
</organism>
<accession>A0A564W479</accession>
<proteinExistence type="predicted"/>
<evidence type="ECO:0008006" key="3">
    <source>
        <dbReference type="Google" id="ProtNLM"/>
    </source>
</evidence>
<dbReference type="Gene3D" id="3.40.50.2000">
    <property type="entry name" value="Glycogen Phosphorylase B"/>
    <property type="match status" value="1"/>
</dbReference>
<protein>
    <recommendedName>
        <fullName evidence="3">Glycosyl transferases group 1</fullName>
    </recommendedName>
</protein>
<evidence type="ECO:0000313" key="2">
    <source>
        <dbReference type="Proteomes" id="UP000408482"/>
    </source>
</evidence>
<dbReference type="SUPFAM" id="SSF53756">
    <property type="entry name" value="UDP-Glycosyltransferase/glycogen phosphorylase"/>
    <property type="match status" value="1"/>
</dbReference>